<feature type="region of interest" description="Disordered" evidence="3">
    <location>
        <begin position="444"/>
        <end position="465"/>
    </location>
</feature>
<reference evidence="4 5" key="1">
    <citation type="submission" date="2013-03" db="EMBL/GenBank/DDBJ databases">
        <title>The Genome Sequence of Cladophialophora psammophila CBS 110553.</title>
        <authorList>
            <consortium name="The Broad Institute Genomics Platform"/>
            <person name="Cuomo C."/>
            <person name="de Hoog S."/>
            <person name="Gorbushina A."/>
            <person name="Walker B."/>
            <person name="Young S.K."/>
            <person name="Zeng Q."/>
            <person name="Gargeya S."/>
            <person name="Fitzgerald M."/>
            <person name="Haas B."/>
            <person name="Abouelleil A."/>
            <person name="Allen A.W."/>
            <person name="Alvarado L."/>
            <person name="Arachchi H.M."/>
            <person name="Berlin A.M."/>
            <person name="Chapman S.B."/>
            <person name="Gainer-Dewar J."/>
            <person name="Goldberg J."/>
            <person name="Griggs A."/>
            <person name="Gujja S."/>
            <person name="Hansen M."/>
            <person name="Howarth C."/>
            <person name="Imamovic A."/>
            <person name="Ireland A."/>
            <person name="Larimer J."/>
            <person name="McCowan C."/>
            <person name="Murphy C."/>
            <person name="Pearson M."/>
            <person name="Poon T.W."/>
            <person name="Priest M."/>
            <person name="Roberts A."/>
            <person name="Saif S."/>
            <person name="Shea T."/>
            <person name="Sisk P."/>
            <person name="Sykes S."/>
            <person name="Wortman J."/>
            <person name="Nusbaum C."/>
            <person name="Birren B."/>
        </authorList>
    </citation>
    <scope>NUCLEOTIDE SEQUENCE [LARGE SCALE GENOMIC DNA]</scope>
    <source>
        <strain evidence="4 5">CBS 110553</strain>
    </source>
</reference>
<feature type="compositionally biased region" description="Polar residues" evidence="3">
    <location>
        <begin position="444"/>
        <end position="454"/>
    </location>
</feature>
<keyword evidence="2" id="KW-0808">Transferase</keyword>
<dbReference type="Pfam" id="PF02515">
    <property type="entry name" value="CoA_transf_3"/>
    <property type="match status" value="1"/>
</dbReference>
<dbReference type="InterPro" id="IPR023606">
    <property type="entry name" value="CoA-Trfase_III_dom_1_sf"/>
</dbReference>
<dbReference type="Proteomes" id="UP000019471">
    <property type="component" value="Unassembled WGS sequence"/>
</dbReference>
<dbReference type="eggNOG" id="KOG3957">
    <property type="taxonomic scope" value="Eukaryota"/>
</dbReference>
<evidence type="ECO:0000256" key="3">
    <source>
        <dbReference type="SAM" id="MobiDB-lite"/>
    </source>
</evidence>
<dbReference type="InterPro" id="IPR044855">
    <property type="entry name" value="CoA-Trfase_III_dom3_sf"/>
</dbReference>
<dbReference type="PANTHER" id="PTHR48207">
    <property type="entry name" value="SUCCINATE--HYDROXYMETHYLGLUTARATE COA-TRANSFERASE"/>
    <property type="match status" value="1"/>
</dbReference>
<dbReference type="SUPFAM" id="SSF89796">
    <property type="entry name" value="CoA-transferase family III (CaiB/BaiF)"/>
    <property type="match status" value="1"/>
</dbReference>
<accession>W9XYN0</accession>
<dbReference type="AlphaFoldDB" id="W9XYN0"/>
<gene>
    <name evidence="4" type="ORF">A1O5_02060</name>
</gene>
<dbReference type="Gene3D" id="3.30.1540.10">
    <property type="entry name" value="formyl-coa transferase, domain 3"/>
    <property type="match status" value="1"/>
</dbReference>
<keyword evidence="5" id="KW-1185">Reference proteome</keyword>
<evidence type="ECO:0000313" key="4">
    <source>
        <dbReference type="EMBL" id="EXJ75364.1"/>
    </source>
</evidence>
<proteinExistence type="inferred from homology"/>
<dbReference type="PANTHER" id="PTHR48207:SF3">
    <property type="entry name" value="SUCCINATE--HYDROXYMETHYLGLUTARATE COA-TRANSFERASE"/>
    <property type="match status" value="1"/>
</dbReference>
<dbReference type="GO" id="GO:0047369">
    <property type="term" value="F:succinate-hydroxymethylglutarate CoA-transferase activity"/>
    <property type="evidence" value="ECO:0007669"/>
    <property type="project" value="TreeGrafter"/>
</dbReference>
<name>W9XYN0_9EURO</name>
<evidence type="ECO:0000313" key="5">
    <source>
        <dbReference type="Proteomes" id="UP000019471"/>
    </source>
</evidence>
<comment type="similarity">
    <text evidence="1">Belongs to the CoA-transferase III family.</text>
</comment>
<evidence type="ECO:0008006" key="6">
    <source>
        <dbReference type="Google" id="ProtNLM"/>
    </source>
</evidence>
<organism evidence="4 5">
    <name type="scientific">Cladophialophora psammophila CBS 110553</name>
    <dbReference type="NCBI Taxonomy" id="1182543"/>
    <lineage>
        <taxon>Eukaryota</taxon>
        <taxon>Fungi</taxon>
        <taxon>Dikarya</taxon>
        <taxon>Ascomycota</taxon>
        <taxon>Pezizomycotina</taxon>
        <taxon>Eurotiomycetes</taxon>
        <taxon>Chaetothyriomycetidae</taxon>
        <taxon>Chaetothyriales</taxon>
        <taxon>Herpotrichiellaceae</taxon>
        <taxon>Cladophialophora</taxon>
    </lineage>
</organism>
<evidence type="ECO:0000256" key="1">
    <source>
        <dbReference type="ARBA" id="ARBA00008383"/>
    </source>
</evidence>
<dbReference type="OrthoDB" id="5863171at2759"/>
<comment type="caution">
    <text evidence="4">The sequence shown here is derived from an EMBL/GenBank/DDBJ whole genome shotgun (WGS) entry which is preliminary data.</text>
</comment>
<dbReference type="GeneID" id="19186793"/>
<sequence length="465" mass="50473">MKRAQGIVVSKLAARFSLPPNVHRPGALTRIHFRNASSTAPASSTTSGGSLDGIRILDLSRAPYCTQILADYGADVIKVEDVARGDDTRHWKISGEESAWNPEAGPMSQYFASVNRNKRSICLNLKSEKGREVFLKLAAKADLVVENFRPGAMDRLGLGYDALKSANPRLIYASVSGYGSSGPYSKKAGYDMTVGAEAGLLHVTGERNGPPVRPGLGLVDMCTGLYTHGAILAALYARQQTGRGQKVEVSLFETQIALLINVALSWLNLGKEAERWGTQHPSVVPYDAFKTRDLYFVCGATNDKQFSTLCKVLGDAALSTDERFSTNTGRVQNRDQLFPILNDLFSTKTTEEWLQDFEGSGLPYAPINTMEKVFSHPQTRARDMVKEIAMPTAKAGRISVLGPAVKFTDTPASIRTRPPLLGEHSEEILKEIGVTDNEIEELKNNQAVGFNPGSSGPKAPPVAMT</sequence>
<protein>
    <recommendedName>
        <fullName evidence="6">Alpha-methylacyl-CoA racemase</fullName>
    </recommendedName>
</protein>
<evidence type="ECO:0000256" key="2">
    <source>
        <dbReference type="ARBA" id="ARBA00022679"/>
    </source>
</evidence>
<dbReference type="HOGENOM" id="CLU_033975_0_1_1"/>
<dbReference type="GO" id="GO:0005739">
    <property type="term" value="C:mitochondrion"/>
    <property type="evidence" value="ECO:0007669"/>
    <property type="project" value="TreeGrafter"/>
</dbReference>
<dbReference type="InterPro" id="IPR003673">
    <property type="entry name" value="CoA-Trfase_fam_III"/>
</dbReference>
<dbReference type="RefSeq" id="XP_007740866.1">
    <property type="nucleotide sequence ID" value="XM_007742676.1"/>
</dbReference>
<dbReference type="STRING" id="1182543.W9XYN0"/>
<dbReference type="InterPro" id="IPR050483">
    <property type="entry name" value="CoA-transferase_III_domain"/>
</dbReference>
<dbReference type="EMBL" id="AMGX01000002">
    <property type="protein sequence ID" value="EXJ75364.1"/>
    <property type="molecule type" value="Genomic_DNA"/>
</dbReference>
<dbReference type="Gene3D" id="3.40.50.10540">
    <property type="entry name" value="Crotonobetainyl-coa:carnitine coa-transferase, domain 1"/>
    <property type="match status" value="1"/>
</dbReference>